<comment type="caution">
    <text evidence="10">The sequence shown here is derived from an EMBL/GenBank/DDBJ whole genome shotgun (WGS) entry which is preliminary data.</text>
</comment>
<keyword evidence="5" id="KW-0067">ATP-binding</keyword>
<dbReference type="GO" id="GO:0016887">
    <property type="term" value="F:ATP hydrolysis activity"/>
    <property type="evidence" value="ECO:0007669"/>
    <property type="project" value="InterPro"/>
</dbReference>
<dbReference type="InterPro" id="IPR013525">
    <property type="entry name" value="ABC2_TM"/>
</dbReference>
<dbReference type="InterPro" id="IPR003439">
    <property type="entry name" value="ABC_transporter-like_ATP-bd"/>
</dbReference>
<keyword evidence="2" id="KW-0813">Transport</keyword>
<dbReference type="CDD" id="cd03213">
    <property type="entry name" value="ABCG_EPDR"/>
    <property type="match status" value="1"/>
</dbReference>
<dbReference type="GO" id="GO:0005524">
    <property type="term" value="F:ATP binding"/>
    <property type="evidence" value="ECO:0007669"/>
    <property type="project" value="UniProtKB-KW"/>
</dbReference>
<evidence type="ECO:0000256" key="5">
    <source>
        <dbReference type="ARBA" id="ARBA00022840"/>
    </source>
</evidence>
<evidence type="ECO:0000256" key="7">
    <source>
        <dbReference type="ARBA" id="ARBA00023136"/>
    </source>
</evidence>
<dbReference type="SMART" id="SM00382">
    <property type="entry name" value="AAA"/>
    <property type="match status" value="1"/>
</dbReference>
<evidence type="ECO:0000256" key="1">
    <source>
        <dbReference type="ARBA" id="ARBA00004141"/>
    </source>
</evidence>
<name>A0A8S1IVL7_9CHLO</name>
<dbReference type="EMBL" id="CAJHUC010000705">
    <property type="protein sequence ID" value="CAD7697736.1"/>
    <property type="molecule type" value="Genomic_DNA"/>
</dbReference>
<dbReference type="GO" id="GO:0140359">
    <property type="term" value="F:ABC-type transporter activity"/>
    <property type="evidence" value="ECO:0007669"/>
    <property type="project" value="InterPro"/>
</dbReference>
<keyword evidence="4" id="KW-0547">Nucleotide-binding</keyword>
<proteinExistence type="predicted"/>
<dbReference type="InterPro" id="IPR050352">
    <property type="entry name" value="ABCG_transporters"/>
</dbReference>
<dbReference type="OrthoDB" id="66620at2759"/>
<dbReference type="PROSITE" id="PS50893">
    <property type="entry name" value="ABC_TRANSPORTER_2"/>
    <property type="match status" value="1"/>
</dbReference>
<dbReference type="InterPro" id="IPR027417">
    <property type="entry name" value="P-loop_NTPase"/>
</dbReference>
<feature type="transmembrane region" description="Helical" evidence="8">
    <location>
        <begin position="480"/>
        <end position="501"/>
    </location>
</feature>
<keyword evidence="11" id="KW-1185">Reference proteome</keyword>
<dbReference type="InterPro" id="IPR003593">
    <property type="entry name" value="AAA+_ATPase"/>
</dbReference>
<feature type="domain" description="ABC transporter" evidence="9">
    <location>
        <begin position="30"/>
        <end position="276"/>
    </location>
</feature>
<reference evidence="10" key="1">
    <citation type="submission" date="2020-12" db="EMBL/GenBank/DDBJ databases">
        <authorList>
            <person name="Iha C."/>
        </authorList>
    </citation>
    <scope>NUCLEOTIDE SEQUENCE</scope>
</reference>
<evidence type="ECO:0000313" key="10">
    <source>
        <dbReference type="EMBL" id="CAD7697736.1"/>
    </source>
</evidence>
<dbReference type="Gene3D" id="3.40.50.300">
    <property type="entry name" value="P-loop containing nucleotide triphosphate hydrolases"/>
    <property type="match status" value="1"/>
</dbReference>
<sequence length="629" mass="70249">MAGADEAVELMKAAPPETPKSTLTVQGMKITFKDLQYSVPSNVDKKTKAFLLKKVNGYFLPRQMAALMGPSGSGKTTLLDVLAGRKTAGEITGDIHFAAHKPTLTFLRRYTGYVEQFDTMLDILTVQEMLMYTAELKRNIKEKLDVKKDKVNDIIKKLALEVCRDTKIGNALHRGISGGQAKRVNIGMALVTSPRVLFLDEPTSGLDSYTSNEVMTVVKQLVSDGITICATIHSPTPYAFSLFDRLIMLVRGEVVYFGDRGAANAYFEAIAPEFVGTTMSSGNEAEWLTDVIVKADRTNQGPVLAQKFGKSPLKAEGDKFLETFMQERSSIPEATMKELEVKRATVTPFWWALKTLVKYRTTRNYQSAEFLGPRIGDKLIFSLILMSLYWGIGDDLTADNFINISACLFMWCTLPAFGAASYVPAIVLERQLFIRERNDGLYRVITYMCAKIVDELMIALVASGVFGAVVFFPVELQGSFALFWFIYFATLSCGIVLAYFVAAMSPNMDVANASLPTYVVTLLFFAGFLFRFDDIPDYWFWYSKINFLKYAWGSQMANQWGAGDVDCTEDPDNPACIVTVGNGNKVTVLQFYGLEDVDKWNYAAFEVCFFVGFFFLAYMALAYMKHSAR</sequence>
<gene>
    <name evidence="10" type="ORF">OSTQU699_LOCUS3097</name>
</gene>
<feature type="transmembrane region" description="Helical" evidence="8">
    <location>
        <begin position="408"/>
        <end position="428"/>
    </location>
</feature>
<comment type="subcellular location">
    <subcellularLocation>
        <location evidence="1">Membrane</location>
        <topology evidence="1">Multi-pass membrane protein</topology>
    </subcellularLocation>
</comment>
<feature type="transmembrane region" description="Helical" evidence="8">
    <location>
        <begin position="513"/>
        <end position="532"/>
    </location>
</feature>
<dbReference type="Pfam" id="PF01061">
    <property type="entry name" value="ABC2_membrane"/>
    <property type="match status" value="1"/>
</dbReference>
<feature type="transmembrane region" description="Helical" evidence="8">
    <location>
        <begin position="602"/>
        <end position="624"/>
    </location>
</feature>
<organism evidence="10 11">
    <name type="scientific">Ostreobium quekettii</name>
    <dbReference type="NCBI Taxonomy" id="121088"/>
    <lineage>
        <taxon>Eukaryota</taxon>
        <taxon>Viridiplantae</taxon>
        <taxon>Chlorophyta</taxon>
        <taxon>core chlorophytes</taxon>
        <taxon>Ulvophyceae</taxon>
        <taxon>TCBD clade</taxon>
        <taxon>Bryopsidales</taxon>
        <taxon>Ostreobineae</taxon>
        <taxon>Ostreobiaceae</taxon>
        <taxon>Ostreobium</taxon>
    </lineage>
</organism>
<evidence type="ECO:0000256" key="4">
    <source>
        <dbReference type="ARBA" id="ARBA00022741"/>
    </source>
</evidence>
<dbReference type="GO" id="GO:0016020">
    <property type="term" value="C:membrane"/>
    <property type="evidence" value="ECO:0007669"/>
    <property type="project" value="UniProtKB-SubCell"/>
</dbReference>
<evidence type="ECO:0000256" key="3">
    <source>
        <dbReference type="ARBA" id="ARBA00022692"/>
    </source>
</evidence>
<dbReference type="InterPro" id="IPR017871">
    <property type="entry name" value="ABC_transporter-like_CS"/>
</dbReference>
<keyword evidence="3 8" id="KW-0812">Transmembrane</keyword>
<evidence type="ECO:0000256" key="8">
    <source>
        <dbReference type="SAM" id="Phobius"/>
    </source>
</evidence>
<dbReference type="PANTHER" id="PTHR48041">
    <property type="entry name" value="ABC TRANSPORTER G FAMILY MEMBER 28"/>
    <property type="match status" value="1"/>
</dbReference>
<dbReference type="PANTHER" id="PTHR48041:SF91">
    <property type="entry name" value="ABC TRANSPORTER G FAMILY MEMBER 28"/>
    <property type="match status" value="1"/>
</dbReference>
<evidence type="ECO:0000259" key="9">
    <source>
        <dbReference type="PROSITE" id="PS50893"/>
    </source>
</evidence>
<dbReference type="AlphaFoldDB" id="A0A8S1IVL7"/>
<dbReference type="Proteomes" id="UP000708148">
    <property type="component" value="Unassembled WGS sequence"/>
</dbReference>
<keyword evidence="6 8" id="KW-1133">Transmembrane helix</keyword>
<evidence type="ECO:0000313" key="11">
    <source>
        <dbReference type="Proteomes" id="UP000708148"/>
    </source>
</evidence>
<evidence type="ECO:0000256" key="2">
    <source>
        <dbReference type="ARBA" id="ARBA00022448"/>
    </source>
</evidence>
<accession>A0A8S1IVL7</accession>
<evidence type="ECO:0000256" key="6">
    <source>
        <dbReference type="ARBA" id="ARBA00022989"/>
    </source>
</evidence>
<keyword evidence="7 8" id="KW-0472">Membrane</keyword>
<dbReference type="PROSITE" id="PS00211">
    <property type="entry name" value="ABC_TRANSPORTER_1"/>
    <property type="match status" value="1"/>
</dbReference>
<protein>
    <recommendedName>
        <fullName evidence="9">ABC transporter domain-containing protein</fullName>
    </recommendedName>
</protein>
<dbReference type="Pfam" id="PF00005">
    <property type="entry name" value="ABC_tran"/>
    <property type="match status" value="1"/>
</dbReference>
<feature type="transmembrane region" description="Helical" evidence="8">
    <location>
        <begin position="456"/>
        <end position="474"/>
    </location>
</feature>
<dbReference type="SUPFAM" id="SSF52540">
    <property type="entry name" value="P-loop containing nucleoside triphosphate hydrolases"/>
    <property type="match status" value="1"/>
</dbReference>